<dbReference type="InterPro" id="IPR007269">
    <property type="entry name" value="ICMT_MeTrfase"/>
</dbReference>
<proteinExistence type="predicted"/>
<evidence type="ECO:0000256" key="1">
    <source>
        <dbReference type="ARBA" id="ARBA00004141"/>
    </source>
</evidence>
<reference evidence="7" key="1">
    <citation type="submission" date="2016-10" db="EMBL/GenBank/DDBJ databases">
        <authorList>
            <person name="Varghese N."/>
            <person name="Submissions S."/>
        </authorList>
    </citation>
    <scope>NUCLEOTIDE SEQUENCE [LARGE SCALE GENOMIC DNA]</scope>
    <source>
        <strain evidence="7">DSM 14807</strain>
    </source>
</reference>
<keyword evidence="6" id="KW-0808">Transferase</keyword>
<organism evidence="6 7">
    <name type="scientific">Thermoflavifilum thermophilum</name>
    <dbReference type="NCBI Taxonomy" id="1393122"/>
    <lineage>
        <taxon>Bacteria</taxon>
        <taxon>Pseudomonadati</taxon>
        <taxon>Bacteroidota</taxon>
        <taxon>Chitinophagia</taxon>
        <taxon>Chitinophagales</taxon>
        <taxon>Chitinophagaceae</taxon>
        <taxon>Thermoflavifilum</taxon>
    </lineage>
</organism>
<protein>
    <submittedName>
        <fullName evidence="6">Protein-S-isoprenylcysteine O-methyltransferase Ste14</fullName>
    </submittedName>
</protein>
<feature type="transmembrane region" description="Helical" evidence="5">
    <location>
        <begin position="126"/>
        <end position="153"/>
    </location>
</feature>
<sequence>MIQTIFALVLAASFFIVEPFMRKGTTSKSLETTASDKGSLALIVVVFWIVIILPLLLNFLHRGLIPLSFVSWLGIMMMLMGLGLRIWSMRVLGEYYTRTLRVTEKQAIVTQGPYRVIRHPGYLGTIFVWIGFSLAVGNWIATILVTILLFGVYGYRIRSEEFMLIDKFGNEYQEYRKRTWRLVPFVY</sequence>
<dbReference type="AlphaFoldDB" id="A0A1I7NFK5"/>
<name>A0A1I7NFK5_9BACT</name>
<gene>
    <name evidence="6" type="ORF">SAMN05660895_1639</name>
</gene>
<keyword evidence="4 5" id="KW-0472">Membrane</keyword>
<dbReference type="GO" id="GO:0032259">
    <property type="term" value="P:methylation"/>
    <property type="evidence" value="ECO:0007669"/>
    <property type="project" value="UniProtKB-KW"/>
</dbReference>
<dbReference type="RefSeq" id="WP_177224163.1">
    <property type="nucleotide sequence ID" value="NZ_FPCJ01000001.1"/>
</dbReference>
<dbReference type="Gene3D" id="1.20.120.1630">
    <property type="match status" value="1"/>
</dbReference>
<dbReference type="InterPro" id="IPR052527">
    <property type="entry name" value="Metal_cation-efflux_comp"/>
</dbReference>
<dbReference type="PANTHER" id="PTHR43847:SF1">
    <property type="entry name" value="BLL3993 PROTEIN"/>
    <property type="match status" value="1"/>
</dbReference>
<keyword evidence="3 5" id="KW-1133">Transmembrane helix</keyword>
<keyword evidence="7" id="KW-1185">Reference proteome</keyword>
<dbReference type="GO" id="GO:0004671">
    <property type="term" value="F:protein C-terminal S-isoprenylcysteine carboxyl O-methyltransferase activity"/>
    <property type="evidence" value="ECO:0007669"/>
    <property type="project" value="InterPro"/>
</dbReference>
<dbReference type="GO" id="GO:0016020">
    <property type="term" value="C:membrane"/>
    <property type="evidence" value="ECO:0007669"/>
    <property type="project" value="UniProtKB-SubCell"/>
</dbReference>
<accession>A0A1I7NFK5</accession>
<evidence type="ECO:0000256" key="4">
    <source>
        <dbReference type="ARBA" id="ARBA00023136"/>
    </source>
</evidence>
<dbReference type="Pfam" id="PF04140">
    <property type="entry name" value="ICMT"/>
    <property type="match status" value="1"/>
</dbReference>
<evidence type="ECO:0000256" key="5">
    <source>
        <dbReference type="SAM" id="Phobius"/>
    </source>
</evidence>
<evidence type="ECO:0000256" key="3">
    <source>
        <dbReference type="ARBA" id="ARBA00022989"/>
    </source>
</evidence>
<dbReference type="Proteomes" id="UP000199537">
    <property type="component" value="Unassembled WGS sequence"/>
</dbReference>
<dbReference type="STRING" id="1393122.SAMN05660895_1639"/>
<evidence type="ECO:0000313" key="7">
    <source>
        <dbReference type="Proteomes" id="UP000199537"/>
    </source>
</evidence>
<keyword evidence="2 5" id="KW-0812">Transmembrane</keyword>
<feature type="transmembrane region" description="Helical" evidence="5">
    <location>
        <begin position="64"/>
        <end position="87"/>
    </location>
</feature>
<evidence type="ECO:0000313" key="6">
    <source>
        <dbReference type="EMBL" id="SFV33326.1"/>
    </source>
</evidence>
<dbReference type="PROSITE" id="PS50244">
    <property type="entry name" value="S5A_REDUCTASE"/>
    <property type="match status" value="1"/>
</dbReference>
<feature type="transmembrane region" description="Helical" evidence="5">
    <location>
        <begin position="38"/>
        <end position="57"/>
    </location>
</feature>
<evidence type="ECO:0000256" key="2">
    <source>
        <dbReference type="ARBA" id="ARBA00022692"/>
    </source>
</evidence>
<dbReference type="PANTHER" id="PTHR43847">
    <property type="entry name" value="BLL3993 PROTEIN"/>
    <property type="match status" value="1"/>
</dbReference>
<keyword evidence="6" id="KW-0489">Methyltransferase</keyword>
<dbReference type="EMBL" id="FPCJ01000001">
    <property type="protein sequence ID" value="SFV33326.1"/>
    <property type="molecule type" value="Genomic_DNA"/>
</dbReference>
<comment type="subcellular location">
    <subcellularLocation>
        <location evidence="1">Membrane</location>
        <topology evidence="1">Multi-pass membrane protein</topology>
    </subcellularLocation>
</comment>